<keyword evidence="4" id="KW-1185">Reference proteome</keyword>
<evidence type="ECO:0000256" key="2">
    <source>
        <dbReference type="SAM" id="Phobius"/>
    </source>
</evidence>
<dbReference type="Proteomes" id="UP000095751">
    <property type="component" value="Unassembled WGS sequence"/>
</dbReference>
<dbReference type="EMBL" id="KV784386">
    <property type="protein sequence ID" value="OEU07322.1"/>
    <property type="molecule type" value="Genomic_DNA"/>
</dbReference>
<reference evidence="3 4" key="1">
    <citation type="submission" date="2016-09" db="EMBL/GenBank/DDBJ databases">
        <title>Extensive genetic diversity and differential bi-allelic expression allows diatom success in the polar Southern Ocean.</title>
        <authorList>
            <consortium name="DOE Joint Genome Institute"/>
            <person name="Mock T."/>
            <person name="Otillar R.P."/>
            <person name="Strauss J."/>
            <person name="Dupont C."/>
            <person name="Frickenhaus S."/>
            <person name="Maumus F."/>
            <person name="Mcmullan M."/>
            <person name="Sanges R."/>
            <person name="Schmutz J."/>
            <person name="Toseland A."/>
            <person name="Valas R."/>
            <person name="Veluchamy A."/>
            <person name="Ward B.J."/>
            <person name="Allen A."/>
            <person name="Barry K."/>
            <person name="Falciatore A."/>
            <person name="Ferrante M."/>
            <person name="Fortunato A.E."/>
            <person name="Gloeckner G."/>
            <person name="Gruber A."/>
            <person name="Hipkin R."/>
            <person name="Janech M."/>
            <person name="Kroth P."/>
            <person name="Leese F."/>
            <person name="Lindquist E."/>
            <person name="Lyon B.R."/>
            <person name="Martin J."/>
            <person name="Mayer C."/>
            <person name="Parker M."/>
            <person name="Quesneville H."/>
            <person name="Raymond J."/>
            <person name="Uhlig C."/>
            <person name="Valentin K.U."/>
            <person name="Worden A.Z."/>
            <person name="Armbrust E.V."/>
            <person name="Bowler C."/>
            <person name="Green B."/>
            <person name="Moulton V."/>
            <person name="Van Oosterhout C."/>
            <person name="Grigoriev I."/>
        </authorList>
    </citation>
    <scope>NUCLEOTIDE SEQUENCE [LARGE SCALE GENOMIC DNA]</scope>
    <source>
        <strain evidence="3 4">CCMP1102</strain>
    </source>
</reference>
<feature type="compositionally biased region" description="Low complexity" evidence="1">
    <location>
        <begin position="97"/>
        <end position="106"/>
    </location>
</feature>
<keyword evidence="2" id="KW-0812">Transmembrane</keyword>
<feature type="region of interest" description="Disordered" evidence="1">
    <location>
        <begin position="66"/>
        <end position="106"/>
    </location>
</feature>
<protein>
    <submittedName>
        <fullName evidence="3">Uncharacterized protein</fullName>
    </submittedName>
</protein>
<name>A0A1E7EN00_9STRA</name>
<organism evidence="3 4">
    <name type="scientific">Fragilariopsis cylindrus CCMP1102</name>
    <dbReference type="NCBI Taxonomy" id="635003"/>
    <lineage>
        <taxon>Eukaryota</taxon>
        <taxon>Sar</taxon>
        <taxon>Stramenopiles</taxon>
        <taxon>Ochrophyta</taxon>
        <taxon>Bacillariophyta</taxon>
        <taxon>Bacillariophyceae</taxon>
        <taxon>Bacillariophycidae</taxon>
        <taxon>Bacillariales</taxon>
        <taxon>Bacillariaceae</taxon>
        <taxon>Fragilariopsis</taxon>
    </lineage>
</organism>
<dbReference type="InParanoid" id="A0A1E7EN00"/>
<evidence type="ECO:0000313" key="3">
    <source>
        <dbReference type="EMBL" id="OEU07322.1"/>
    </source>
</evidence>
<evidence type="ECO:0000313" key="4">
    <source>
        <dbReference type="Proteomes" id="UP000095751"/>
    </source>
</evidence>
<feature type="transmembrane region" description="Helical" evidence="2">
    <location>
        <begin position="12"/>
        <end position="31"/>
    </location>
</feature>
<keyword evidence="2" id="KW-1133">Transmembrane helix</keyword>
<sequence>MIMFRNNSNNNISSVLVLLFIIIATSLNNVIVQRSVLFVGAQDLVQDPTVGVRPLTEIASLLNDSNETDVSDMEGMDQSAPFLEESPSIGDLKGLEPESSSSSLPSSAVSASALVVAIISMINVN</sequence>
<feature type="compositionally biased region" description="Acidic residues" evidence="1">
    <location>
        <begin position="66"/>
        <end position="75"/>
    </location>
</feature>
<evidence type="ECO:0000256" key="1">
    <source>
        <dbReference type="SAM" id="MobiDB-lite"/>
    </source>
</evidence>
<keyword evidence="2" id="KW-0472">Membrane</keyword>
<dbReference type="KEGG" id="fcy:FRACYDRAFT_251127"/>
<dbReference type="AlphaFoldDB" id="A0A1E7EN00"/>
<gene>
    <name evidence="3" type="ORF">FRACYDRAFT_251127</name>
</gene>
<proteinExistence type="predicted"/>
<accession>A0A1E7EN00</accession>